<dbReference type="EMBL" id="CP086322">
    <property type="protein sequence ID" value="UQA96990.1"/>
    <property type="molecule type" value="Genomic_DNA"/>
</dbReference>
<feature type="compositionally biased region" description="Gly residues" evidence="1">
    <location>
        <begin position="71"/>
        <end position="83"/>
    </location>
</feature>
<reference evidence="2" key="1">
    <citation type="submission" date="2021-10" db="EMBL/GenBank/DDBJ databases">
        <title>Streptomyces nigrumlapis sp.nov.,an antimicrobial producing actinobacterium isolated from Black Gobi rocks.</title>
        <authorList>
            <person name="Wen Y."/>
            <person name="Zhang W."/>
            <person name="Liu X.G."/>
        </authorList>
    </citation>
    <scope>NUCLEOTIDE SEQUENCE</scope>
    <source>
        <strain evidence="2">ST13-2-2</strain>
    </source>
</reference>
<dbReference type="RefSeq" id="WP_248867908.1">
    <property type="nucleotide sequence ID" value="NZ_CP086322.1"/>
</dbReference>
<evidence type="ECO:0000256" key="1">
    <source>
        <dbReference type="SAM" id="MobiDB-lite"/>
    </source>
</evidence>
<gene>
    <name evidence="2" type="ORF">K9S39_38560</name>
</gene>
<name>A0ABY4MH45_9ACTN</name>
<proteinExistence type="predicted"/>
<keyword evidence="3" id="KW-1185">Reference proteome</keyword>
<dbReference type="Proteomes" id="UP000830115">
    <property type="component" value="Chromosome"/>
</dbReference>
<feature type="region of interest" description="Disordered" evidence="1">
    <location>
        <begin position="52"/>
        <end position="83"/>
    </location>
</feature>
<evidence type="ECO:0000313" key="2">
    <source>
        <dbReference type="EMBL" id="UQA96990.1"/>
    </source>
</evidence>
<protein>
    <submittedName>
        <fullName evidence="2">Uncharacterized protein</fullName>
    </submittedName>
</protein>
<accession>A0ABY4MH45</accession>
<evidence type="ECO:0000313" key="3">
    <source>
        <dbReference type="Proteomes" id="UP000830115"/>
    </source>
</evidence>
<sequence>MSPFPADRSRPVLPQAVRRPLPARPVLGFAVLLVALFALSYAVGTVAGPVAPGLRPADGVRTADSEPMGDGDMGGMHGMGGTR</sequence>
<organism evidence="2 3">
    <name type="scientific">Streptomyces halobius</name>
    <dbReference type="NCBI Taxonomy" id="2879846"/>
    <lineage>
        <taxon>Bacteria</taxon>
        <taxon>Bacillati</taxon>
        <taxon>Actinomycetota</taxon>
        <taxon>Actinomycetes</taxon>
        <taxon>Kitasatosporales</taxon>
        <taxon>Streptomycetaceae</taxon>
        <taxon>Streptomyces</taxon>
    </lineage>
</organism>